<evidence type="ECO:0000313" key="2">
    <source>
        <dbReference type="EMBL" id="MFH6768833.1"/>
    </source>
</evidence>
<name>A0ABW7MR44_9FLAO</name>
<keyword evidence="3" id="KW-1185">Reference proteome</keyword>
<evidence type="ECO:0000313" key="3">
    <source>
        <dbReference type="Proteomes" id="UP001610104"/>
    </source>
</evidence>
<dbReference type="RefSeq" id="WP_395438080.1">
    <property type="nucleotide sequence ID" value="NZ_JBAWKC010000002.1"/>
</dbReference>
<feature type="transmembrane region" description="Helical" evidence="1">
    <location>
        <begin position="61"/>
        <end position="79"/>
    </location>
</feature>
<feature type="transmembrane region" description="Helical" evidence="1">
    <location>
        <begin position="20"/>
        <end position="41"/>
    </location>
</feature>
<keyword evidence="1" id="KW-1133">Transmembrane helix</keyword>
<gene>
    <name evidence="2" type="ORF">V8G56_08805</name>
</gene>
<proteinExistence type="predicted"/>
<reference evidence="2 3" key="1">
    <citation type="submission" date="2024-02" db="EMBL/GenBank/DDBJ databases">
        <title>A Gaetbulibacter species isolated from tidal flats and genomic insights of their niches.</title>
        <authorList>
            <person name="Ye Y."/>
        </authorList>
    </citation>
    <scope>NUCLEOTIDE SEQUENCE [LARGE SCALE GENOMIC DNA]</scope>
    <source>
        <strain evidence="2 3">KEM-8</strain>
    </source>
</reference>
<sequence>MSKVFRSVKNENIIMMNNSIKMIFVVAGALLLGYGIYTFIAPEAVVSIGSLDVIKTQDNKNSYLIIGLGLVLLFAGLLGKKK</sequence>
<dbReference type="Proteomes" id="UP001610104">
    <property type="component" value="Unassembled WGS sequence"/>
</dbReference>
<evidence type="ECO:0000256" key="1">
    <source>
        <dbReference type="SAM" id="Phobius"/>
    </source>
</evidence>
<accession>A0ABW7MR44</accession>
<dbReference type="NCBIfam" id="TIGR01167">
    <property type="entry name" value="LPXTG_anchor"/>
    <property type="match status" value="1"/>
</dbReference>
<protein>
    <submittedName>
        <fullName evidence="2">LPXTG cell wall anchor domain-containing protein</fullName>
    </submittedName>
</protein>
<dbReference type="EMBL" id="JBAWKC010000002">
    <property type="protein sequence ID" value="MFH6768833.1"/>
    <property type="molecule type" value="Genomic_DNA"/>
</dbReference>
<organism evidence="2 3">
    <name type="scientific">Gaetbulibacter aquiaggeris</name>
    <dbReference type="NCBI Taxonomy" id="1735373"/>
    <lineage>
        <taxon>Bacteria</taxon>
        <taxon>Pseudomonadati</taxon>
        <taxon>Bacteroidota</taxon>
        <taxon>Flavobacteriia</taxon>
        <taxon>Flavobacteriales</taxon>
        <taxon>Flavobacteriaceae</taxon>
        <taxon>Gaetbulibacter</taxon>
    </lineage>
</organism>
<keyword evidence="1" id="KW-0812">Transmembrane</keyword>
<keyword evidence="1" id="KW-0472">Membrane</keyword>
<comment type="caution">
    <text evidence="2">The sequence shown here is derived from an EMBL/GenBank/DDBJ whole genome shotgun (WGS) entry which is preliminary data.</text>
</comment>